<dbReference type="STRING" id="214095.RU97_GL001856"/>
<feature type="signal peptide" evidence="1">
    <location>
        <begin position="1"/>
        <end position="23"/>
    </location>
</feature>
<sequence length="155" mass="17202">MKTFHGLASLLVLTFLVGCQAPSQETTEEESNATIVQVYDGGTVQSQGSYILKDGTLTIHKELSALSNPNAEPSELSNASQQAADILAQDLPDENVTDDQLFNEYERVVKEVRLLVTKNTVTLKGADFEKEFQRLPDNQARVKDDFGIEYSFENE</sequence>
<dbReference type="RefSeq" id="WP_067394708.1">
    <property type="nucleotide sequence ID" value="NZ_JXKH01000004.1"/>
</dbReference>
<comment type="caution">
    <text evidence="2">The sequence shown here is derived from an EMBL/GenBank/DDBJ whole genome shotgun (WGS) entry which is preliminary data.</text>
</comment>
<evidence type="ECO:0000313" key="2">
    <source>
        <dbReference type="EMBL" id="OJG18459.1"/>
    </source>
</evidence>
<dbReference type="AlphaFoldDB" id="A0A1L8RFB2"/>
<keyword evidence="3" id="KW-1185">Reference proteome</keyword>
<evidence type="ECO:0000256" key="1">
    <source>
        <dbReference type="SAM" id="SignalP"/>
    </source>
</evidence>
<dbReference type="PROSITE" id="PS51257">
    <property type="entry name" value="PROKAR_LIPOPROTEIN"/>
    <property type="match status" value="1"/>
</dbReference>
<proteinExistence type="predicted"/>
<name>A0A1L8RFB2_9ENTE</name>
<protein>
    <recommendedName>
        <fullName evidence="4">Lipoprotein</fullName>
    </recommendedName>
</protein>
<evidence type="ECO:0008006" key="4">
    <source>
        <dbReference type="Google" id="ProtNLM"/>
    </source>
</evidence>
<evidence type="ECO:0000313" key="3">
    <source>
        <dbReference type="Proteomes" id="UP000181884"/>
    </source>
</evidence>
<accession>A0A1L8RFB2</accession>
<dbReference type="EMBL" id="JXKH01000004">
    <property type="protein sequence ID" value="OJG18459.1"/>
    <property type="molecule type" value="Genomic_DNA"/>
</dbReference>
<reference evidence="2 3" key="1">
    <citation type="submission" date="2014-12" db="EMBL/GenBank/DDBJ databases">
        <title>Draft genome sequences of 29 type strains of Enterococci.</title>
        <authorList>
            <person name="Zhong Z."/>
            <person name="Sun Z."/>
            <person name="Liu W."/>
            <person name="Zhang W."/>
            <person name="Zhang H."/>
        </authorList>
    </citation>
    <scope>NUCLEOTIDE SEQUENCE [LARGE SCALE GENOMIC DNA]</scope>
    <source>
        <strain evidence="2 3">DSM 17029</strain>
    </source>
</reference>
<organism evidence="2 3">
    <name type="scientific">Enterococcus canis</name>
    <dbReference type="NCBI Taxonomy" id="214095"/>
    <lineage>
        <taxon>Bacteria</taxon>
        <taxon>Bacillati</taxon>
        <taxon>Bacillota</taxon>
        <taxon>Bacilli</taxon>
        <taxon>Lactobacillales</taxon>
        <taxon>Enterococcaceae</taxon>
        <taxon>Enterococcus</taxon>
    </lineage>
</organism>
<gene>
    <name evidence="2" type="ORF">RU97_GL001856</name>
</gene>
<feature type="chain" id="PRO_5038522434" description="Lipoprotein" evidence="1">
    <location>
        <begin position="24"/>
        <end position="155"/>
    </location>
</feature>
<dbReference type="Proteomes" id="UP000181884">
    <property type="component" value="Unassembled WGS sequence"/>
</dbReference>
<keyword evidence="1" id="KW-0732">Signal</keyword>